<dbReference type="RefSeq" id="XP_040692381.1">
    <property type="nucleotide sequence ID" value="XM_040838810.1"/>
</dbReference>
<protein>
    <submittedName>
        <fullName evidence="2">Uncharacterized protein</fullName>
    </submittedName>
</protein>
<dbReference type="Proteomes" id="UP000184383">
    <property type="component" value="Unassembled WGS sequence"/>
</dbReference>
<name>A0A1L9RUW1_ASPWE</name>
<keyword evidence="3" id="KW-1185">Reference proteome</keyword>
<organism evidence="2 3">
    <name type="scientific">Aspergillus wentii DTO 134E9</name>
    <dbReference type="NCBI Taxonomy" id="1073089"/>
    <lineage>
        <taxon>Eukaryota</taxon>
        <taxon>Fungi</taxon>
        <taxon>Dikarya</taxon>
        <taxon>Ascomycota</taxon>
        <taxon>Pezizomycotina</taxon>
        <taxon>Eurotiomycetes</taxon>
        <taxon>Eurotiomycetidae</taxon>
        <taxon>Eurotiales</taxon>
        <taxon>Aspergillaceae</taxon>
        <taxon>Aspergillus</taxon>
        <taxon>Aspergillus subgen. Cremei</taxon>
    </lineage>
</organism>
<accession>A0A1L9RUW1</accession>
<dbReference type="EMBL" id="KV878210">
    <property type="protein sequence ID" value="OJJ38705.1"/>
    <property type="molecule type" value="Genomic_DNA"/>
</dbReference>
<feature type="region of interest" description="Disordered" evidence="1">
    <location>
        <begin position="202"/>
        <end position="228"/>
    </location>
</feature>
<dbReference type="AlphaFoldDB" id="A0A1L9RUW1"/>
<proteinExistence type="predicted"/>
<feature type="region of interest" description="Disordered" evidence="1">
    <location>
        <begin position="47"/>
        <end position="66"/>
    </location>
</feature>
<gene>
    <name evidence="2" type="ORF">ASPWEDRAFT_65682</name>
</gene>
<evidence type="ECO:0000256" key="1">
    <source>
        <dbReference type="SAM" id="MobiDB-lite"/>
    </source>
</evidence>
<dbReference type="VEuPathDB" id="FungiDB:ASPWEDRAFT_65682"/>
<evidence type="ECO:0000313" key="2">
    <source>
        <dbReference type="EMBL" id="OJJ38705.1"/>
    </source>
</evidence>
<reference evidence="3" key="1">
    <citation type="journal article" date="2017" name="Genome Biol.">
        <title>Comparative genomics reveals high biological diversity and specific adaptations in the industrially and medically important fungal genus Aspergillus.</title>
        <authorList>
            <person name="de Vries R.P."/>
            <person name="Riley R."/>
            <person name="Wiebenga A."/>
            <person name="Aguilar-Osorio G."/>
            <person name="Amillis S."/>
            <person name="Uchima C.A."/>
            <person name="Anderluh G."/>
            <person name="Asadollahi M."/>
            <person name="Askin M."/>
            <person name="Barry K."/>
            <person name="Battaglia E."/>
            <person name="Bayram O."/>
            <person name="Benocci T."/>
            <person name="Braus-Stromeyer S.A."/>
            <person name="Caldana C."/>
            <person name="Canovas D."/>
            <person name="Cerqueira G.C."/>
            <person name="Chen F."/>
            <person name="Chen W."/>
            <person name="Choi C."/>
            <person name="Clum A."/>
            <person name="Dos Santos R.A."/>
            <person name="Damasio A.R."/>
            <person name="Diallinas G."/>
            <person name="Emri T."/>
            <person name="Fekete E."/>
            <person name="Flipphi M."/>
            <person name="Freyberg S."/>
            <person name="Gallo A."/>
            <person name="Gournas C."/>
            <person name="Habgood R."/>
            <person name="Hainaut M."/>
            <person name="Harispe M.L."/>
            <person name="Henrissat B."/>
            <person name="Hilden K.S."/>
            <person name="Hope R."/>
            <person name="Hossain A."/>
            <person name="Karabika E."/>
            <person name="Karaffa L."/>
            <person name="Karanyi Z."/>
            <person name="Krasevec N."/>
            <person name="Kuo A."/>
            <person name="Kusch H."/>
            <person name="LaButti K."/>
            <person name="Lagendijk E.L."/>
            <person name="Lapidus A."/>
            <person name="Levasseur A."/>
            <person name="Lindquist E."/>
            <person name="Lipzen A."/>
            <person name="Logrieco A.F."/>
            <person name="MacCabe A."/>
            <person name="Maekelae M.R."/>
            <person name="Malavazi I."/>
            <person name="Melin P."/>
            <person name="Meyer V."/>
            <person name="Mielnichuk N."/>
            <person name="Miskei M."/>
            <person name="Molnar A.P."/>
            <person name="Mule G."/>
            <person name="Ngan C.Y."/>
            <person name="Orejas M."/>
            <person name="Orosz E."/>
            <person name="Ouedraogo J.P."/>
            <person name="Overkamp K.M."/>
            <person name="Park H.-S."/>
            <person name="Perrone G."/>
            <person name="Piumi F."/>
            <person name="Punt P.J."/>
            <person name="Ram A.F."/>
            <person name="Ramon A."/>
            <person name="Rauscher S."/>
            <person name="Record E."/>
            <person name="Riano-Pachon D.M."/>
            <person name="Robert V."/>
            <person name="Roehrig J."/>
            <person name="Ruller R."/>
            <person name="Salamov A."/>
            <person name="Salih N.S."/>
            <person name="Samson R.A."/>
            <person name="Sandor E."/>
            <person name="Sanguinetti M."/>
            <person name="Schuetze T."/>
            <person name="Sepcic K."/>
            <person name="Shelest E."/>
            <person name="Sherlock G."/>
            <person name="Sophianopoulou V."/>
            <person name="Squina F.M."/>
            <person name="Sun H."/>
            <person name="Susca A."/>
            <person name="Todd R.B."/>
            <person name="Tsang A."/>
            <person name="Unkles S.E."/>
            <person name="van de Wiele N."/>
            <person name="van Rossen-Uffink D."/>
            <person name="Oliveira J.V."/>
            <person name="Vesth T.C."/>
            <person name="Visser J."/>
            <person name="Yu J.-H."/>
            <person name="Zhou M."/>
            <person name="Andersen M.R."/>
            <person name="Archer D.B."/>
            <person name="Baker S.E."/>
            <person name="Benoit I."/>
            <person name="Brakhage A.A."/>
            <person name="Braus G.H."/>
            <person name="Fischer R."/>
            <person name="Frisvad J.C."/>
            <person name="Goldman G.H."/>
            <person name="Houbraken J."/>
            <person name="Oakley B."/>
            <person name="Pocsi I."/>
            <person name="Scazzocchio C."/>
            <person name="Seiboth B."/>
            <person name="vanKuyk P.A."/>
            <person name="Wortman J."/>
            <person name="Dyer P.S."/>
            <person name="Grigoriev I.V."/>
        </authorList>
    </citation>
    <scope>NUCLEOTIDE SEQUENCE [LARGE SCALE GENOMIC DNA]</scope>
    <source>
        <strain evidence="3">DTO 134E9</strain>
    </source>
</reference>
<evidence type="ECO:0000313" key="3">
    <source>
        <dbReference type="Proteomes" id="UP000184383"/>
    </source>
</evidence>
<sequence>MDSQYAKWFAGIANEMDTKLDPFEVAALTSYFDDVIPLQDTVSRLKWPTIPGPGGPPGTTRRYPQSTPSTLALPKIKGANEIIWPYERDVGFGENWRNDFNSLSAQHYRAKPLLQPICAQWINSNAFTARLIGAFIIDGYYWALLLLWKHWRGGSILRDLPPERRAMSLPQHSTSSSPARNFSITHSEMPISRIIRGSLVGETRHSSGPARGVSIWNGGTSGRANGGH</sequence>
<feature type="compositionally biased region" description="Gly residues" evidence="1">
    <location>
        <begin position="219"/>
        <end position="228"/>
    </location>
</feature>
<dbReference type="GeneID" id="63754658"/>